<dbReference type="PANTHER" id="PTHR33513">
    <property type="entry name" value="OS06G0523300 PROTEIN"/>
    <property type="match status" value="1"/>
</dbReference>
<keyword evidence="3" id="KW-1185">Reference proteome</keyword>
<reference evidence="2" key="1">
    <citation type="submission" date="2023-05" db="EMBL/GenBank/DDBJ databases">
        <title>Nepenthes gracilis genome sequencing.</title>
        <authorList>
            <person name="Fukushima K."/>
        </authorList>
    </citation>
    <scope>NUCLEOTIDE SEQUENCE</scope>
    <source>
        <strain evidence="2">SING2019-196</strain>
    </source>
</reference>
<accession>A0AAD3SR32</accession>
<evidence type="ECO:0000259" key="1">
    <source>
        <dbReference type="Pfam" id="PF24847"/>
    </source>
</evidence>
<dbReference type="Proteomes" id="UP001279734">
    <property type="component" value="Unassembled WGS sequence"/>
</dbReference>
<sequence length="82" mass="9313">MESKEEGGDAVCFFQMPVHYPRYTKEDYKKMPETLVDRLLAEYGLSVNGDLSFKRDFAMSTFLWPAGASVHSTPVTPSRPLH</sequence>
<protein>
    <recommendedName>
        <fullName evidence="1">DUF7722 domain-containing protein</fullName>
    </recommendedName>
</protein>
<comment type="caution">
    <text evidence="2">The sequence shown here is derived from an EMBL/GenBank/DDBJ whole genome shotgun (WGS) entry which is preliminary data.</text>
</comment>
<dbReference type="InterPro" id="IPR056139">
    <property type="entry name" value="DUF7722"/>
</dbReference>
<gene>
    <name evidence="2" type="ORF">Nepgr_017211</name>
</gene>
<dbReference type="PANTHER" id="PTHR33513:SF45">
    <property type="entry name" value="CYTOPLASMIC TRNA 2-THIOLATION PROTEIN"/>
    <property type="match status" value="1"/>
</dbReference>
<evidence type="ECO:0000313" key="3">
    <source>
        <dbReference type="Proteomes" id="UP001279734"/>
    </source>
</evidence>
<organism evidence="2 3">
    <name type="scientific">Nepenthes gracilis</name>
    <name type="common">Slender pitcher plant</name>
    <dbReference type="NCBI Taxonomy" id="150966"/>
    <lineage>
        <taxon>Eukaryota</taxon>
        <taxon>Viridiplantae</taxon>
        <taxon>Streptophyta</taxon>
        <taxon>Embryophyta</taxon>
        <taxon>Tracheophyta</taxon>
        <taxon>Spermatophyta</taxon>
        <taxon>Magnoliopsida</taxon>
        <taxon>eudicotyledons</taxon>
        <taxon>Gunneridae</taxon>
        <taxon>Pentapetalae</taxon>
        <taxon>Caryophyllales</taxon>
        <taxon>Nepenthaceae</taxon>
        <taxon>Nepenthes</taxon>
    </lineage>
</organism>
<name>A0AAD3SR32_NEPGR</name>
<dbReference type="AlphaFoldDB" id="A0AAD3SR32"/>
<dbReference type="EMBL" id="BSYO01000015">
    <property type="protein sequence ID" value="GMH15370.1"/>
    <property type="molecule type" value="Genomic_DNA"/>
</dbReference>
<feature type="domain" description="DUF7722" evidence="1">
    <location>
        <begin position="20"/>
        <end position="65"/>
    </location>
</feature>
<evidence type="ECO:0000313" key="2">
    <source>
        <dbReference type="EMBL" id="GMH15370.1"/>
    </source>
</evidence>
<proteinExistence type="predicted"/>
<dbReference type="Pfam" id="PF24847">
    <property type="entry name" value="DUF7722"/>
    <property type="match status" value="1"/>
</dbReference>